<dbReference type="PANTHER" id="PTHR35789">
    <property type="entry name" value="SPORE GERMINATION PROTEIN B3"/>
    <property type="match status" value="1"/>
</dbReference>
<keyword evidence="4" id="KW-0732">Signal</keyword>
<comment type="caution">
    <text evidence="10">The sequence shown here is derived from an EMBL/GenBank/DDBJ whole genome shotgun (WGS) entry which is preliminary data.</text>
</comment>
<proteinExistence type="inferred from homology"/>
<dbReference type="InterPro" id="IPR057336">
    <property type="entry name" value="GerAC_N"/>
</dbReference>
<evidence type="ECO:0000256" key="5">
    <source>
        <dbReference type="ARBA" id="ARBA00023136"/>
    </source>
</evidence>
<dbReference type="Proteomes" id="UP000776252">
    <property type="component" value="Unassembled WGS sequence"/>
</dbReference>
<reference evidence="10 11" key="1">
    <citation type="submission" date="2021-06" db="EMBL/GenBank/DDBJ databases">
        <title>Clostridia strains as spoilage organisms.</title>
        <authorList>
            <person name="Wambui J."/>
            <person name="Stephan R."/>
            <person name="Stevens M.J.A."/>
        </authorList>
    </citation>
    <scope>NUCLEOTIDE SEQUENCE [LARGE SCALE GENOMIC DNA]</scope>
    <source>
        <strain evidence="10 11">DSM 14204</strain>
    </source>
</reference>
<accession>A0ABS6BR01</accession>
<evidence type="ECO:0000313" key="11">
    <source>
        <dbReference type="Proteomes" id="UP000776252"/>
    </source>
</evidence>
<evidence type="ECO:0000256" key="3">
    <source>
        <dbReference type="ARBA" id="ARBA00022544"/>
    </source>
</evidence>
<evidence type="ECO:0000256" key="7">
    <source>
        <dbReference type="ARBA" id="ARBA00023288"/>
    </source>
</evidence>
<keyword evidence="11" id="KW-1185">Reference proteome</keyword>
<comment type="similarity">
    <text evidence="2">Belongs to the GerABKC lipoprotein family.</text>
</comment>
<keyword evidence="7" id="KW-0449">Lipoprotein</keyword>
<dbReference type="NCBIfam" id="TIGR02887">
    <property type="entry name" value="spore_ger_x_C"/>
    <property type="match status" value="1"/>
</dbReference>
<keyword evidence="3" id="KW-0309">Germination</keyword>
<evidence type="ECO:0000256" key="6">
    <source>
        <dbReference type="ARBA" id="ARBA00023139"/>
    </source>
</evidence>
<feature type="domain" description="Spore germination protein N-terminal" evidence="9">
    <location>
        <begin position="21"/>
        <end position="213"/>
    </location>
</feature>
<comment type="subcellular location">
    <subcellularLocation>
        <location evidence="1">Membrane</location>
        <topology evidence="1">Lipid-anchor</topology>
    </subcellularLocation>
</comment>
<name>A0ABS6BR01_9CLOT</name>
<evidence type="ECO:0000259" key="8">
    <source>
        <dbReference type="Pfam" id="PF05504"/>
    </source>
</evidence>
<dbReference type="Pfam" id="PF05504">
    <property type="entry name" value="Spore_GerAC"/>
    <property type="match status" value="1"/>
</dbReference>
<dbReference type="RefSeq" id="WP_216146760.1">
    <property type="nucleotide sequence ID" value="NZ_JAHLDV010000008.1"/>
</dbReference>
<evidence type="ECO:0000313" key="10">
    <source>
        <dbReference type="EMBL" id="MBU3159363.1"/>
    </source>
</evidence>
<organism evidence="10 11">
    <name type="scientific">Clostridium frigoris</name>
    <dbReference type="NCBI Taxonomy" id="205327"/>
    <lineage>
        <taxon>Bacteria</taxon>
        <taxon>Bacillati</taxon>
        <taxon>Bacillota</taxon>
        <taxon>Clostridia</taxon>
        <taxon>Eubacteriales</taxon>
        <taxon>Clostridiaceae</taxon>
        <taxon>Clostridium</taxon>
    </lineage>
</organism>
<dbReference type="PROSITE" id="PS51257">
    <property type="entry name" value="PROKAR_LIPOPROTEIN"/>
    <property type="match status" value="1"/>
</dbReference>
<dbReference type="InterPro" id="IPR046953">
    <property type="entry name" value="Spore_GerAC-like_C"/>
</dbReference>
<gene>
    <name evidence="10" type="ORF">KPL37_06300</name>
</gene>
<dbReference type="EMBL" id="JAHLDV010000008">
    <property type="protein sequence ID" value="MBU3159363.1"/>
    <property type="molecule type" value="Genomic_DNA"/>
</dbReference>
<evidence type="ECO:0000256" key="4">
    <source>
        <dbReference type="ARBA" id="ARBA00022729"/>
    </source>
</evidence>
<dbReference type="PANTHER" id="PTHR35789:SF1">
    <property type="entry name" value="SPORE GERMINATION PROTEIN B3"/>
    <property type="match status" value="1"/>
</dbReference>
<dbReference type="InterPro" id="IPR008844">
    <property type="entry name" value="Spore_GerAC-like"/>
</dbReference>
<sequence>MKFKKILPIILSCILLSGCWDKVEIDRRNFISTIAVDAGEDISKEKVLKSIKSDEPFAERQIKKINVTYGFPDMSMLVTGKSALDKYINTDAYSMEDAYSEATAKSSRDIYMGHTKLLILSSNLLKHKDTVKEIIDYMQRNPNINRMMQVVVSDGSAQDYVKFKPMTENSSQYYISGLMDNSKRNSRIMSTTLNELLILLSENGNALLPRITIDKGKNELMLTGAAIIKGYELKGYFTPIELLDIQLLNGKFKVGKKVIYVDGHPVDYVIDGYTRKMKVVEEGNKLVINVNINLEGQISEYYVGKKILDKGELQRLQNNFNKSISKECEKIMEIAIKEFGIDPFGTREYIEKFKPALWEKIGNKWDEEYKKISVKVIVDTEIRRIGAVQ</sequence>
<dbReference type="Pfam" id="PF25198">
    <property type="entry name" value="Spore_GerAC_N"/>
    <property type="match status" value="1"/>
</dbReference>
<keyword evidence="5" id="KW-0472">Membrane</keyword>
<keyword evidence="6" id="KW-0564">Palmitate</keyword>
<feature type="domain" description="Spore germination GerAC-like C-terminal" evidence="8">
    <location>
        <begin position="223"/>
        <end position="386"/>
    </location>
</feature>
<evidence type="ECO:0000256" key="2">
    <source>
        <dbReference type="ARBA" id="ARBA00007886"/>
    </source>
</evidence>
<protein>
    <submittedName>
        <fullName evidence="10">Ger(X)C family spore germination protein</fullName>
    </submittedName>
</protein>
<evidence type="ECO:0000259" key="9">
    <source>
        <dbReference type="Pfam" id="PF25198"/>
    </source>
</evidence>
<evidence type="ECO:0000256" key="1">
    <source>
        <dbReference type="ARBA" id="ARBA00004635"/>
    </source>
</evidence>